<accession>A0A848GK37</accession>
<evidence type="ECO:0008006" key="4">
    <source>
        <dbReference type="Google" id="ProtNLM"/>
    </source>
</evidence>
<feature type="signal peptide" evidence="1">
    <location>
        <begin position="1"/>
        <end position="18"/>
    </location>
</feature>
<gene>
    <name evidence="2" type="ORF">HHL17_15770</name>
</gene>
<protein>
    <recommendedName>
        <fullName evidence="4">DUF3575 domain-containing protein</fullName>
    </recommendedName>
</protein>
<organism evidence="2 3">
    <name type="scientific">Chitinophaga fulva</name>
    <dbReference type="NCBI Taxonomy" id="2728842"/>
    <lineage>
        <taxon>Bacteria</taxon>
        <taxon>Pseudomonadati</taxon>
        <taxon>Bacteroidota</taxon>
        <taxon>Chitinophagia</taxon>
        <taxon>Chitinophagales</taxon>
        <taxon>Chitinophagaceae</taxon>
        <taxon>Chitinophaga</taxon>
    </lineage>
</organism>
<comment type="caution">
    <text evidence="2">The sequence shown here is derived from an EMBL/GenBank/DDBJ whole genome shotgun (WGS) entry which is preliminary data.</text>
</comment>
<proteinExistence type="predicted"/>
<evidence type="ECO:0000313" key="2">
    <source>
        <dbReference type="EMBL" id="NML38666.1"/>
    </source>
</evidence>
<evidence type="ECO:0000256" key="1">
    <source>
        <dbReference type="SAM" id="SignalP"/>
    </source>
</evidence>
<evidence type="ECO:0000313" key="3">
    <source>
        <dbReference type="Proteomes" id="UP000583266"/>
    </source>
</evidence>
<keyword evidence="1" id="KW-0732">Signal</keyword>
<sequence length="192" mass="21560">MRNIFFTCLILLATSVHGQDHPATSPLSHLTIKPAIGILPWSLPVKALTSVVLEYPLKGNWVVGSHTMLASAVARNTYNIETNYSLQFSQKFGVGYSMTGPRKFIRLTLLAMGGVRRIAFKETLDYPGLEKITTKTSTTMPDVGLLVDWSLGRKRYTFNARTYLPFYPFEGYPVSTFQNISIEMGMGMRLKR</sequence>
<reference evidence="2 3" key="1">
    <citation type="submission" date="2020-04" db="EMBL/GenBank/DDBJ databases">
        <title>Chitinophaga sp. G-6-1-13 sp. nov., isolated from soil.</title>
        <authorList>
            <person name="Dahal R.H."/>
            <person name="Chaudhary D.K."/>
        </authorList>
    </citation>
    <scope>NUCLEOTIDE SEQUENCE [LARGE SCALE GENOMIC DNA]</scope>
    <source>
        <strain evidence="2 3">G-6-1-13</strain>
    </source>
</reference>
<dbReference type="EMBL" id="JABBGC010000001">
    <property type="protein sequence ID" value="NML38666.1"/>
    <property type="molecule type" value="Genomic_DNA"/>
</dbReference>
<feature type="chain" id="PRO_5032660235" description="DUF3575 domain-containing protein" evidence="1">
    <location>
        <begin position="19"/>
        <end position="192"/>
    </location>
</feature>
<dbReference type="AlphaFoldDB" id="A0A848GK37"/>
<name>A0A848GK37_9BACT</name>
<keyword evidence="3" id="KW-1185">Reference proteome</keyword>
<dbReference type="Proteomes" id="UP000583266">
    <property type="component" value="Unassembled WGS sequence"/>
</dbReference>
<dbReference type="RefSeq" id="WP_169225643.1">
    <property type="nucleotide sequence ID" value="NZ_JABBGC010000001.1"/>
</dbReference>